<dbReference type="Pfam" id="PF01381">
    <property type="entry name" value="HTH_3"/>
    <property type="match status" value="1"/>
</dbReference>
<gene>
    <name evidence="2" type="ORF">H8S64_12835</name>
</gene>
<comment type="caution">
    <text evidence="2">The sequence shown here is derived from an EMBL/GenBank/DDBJ whole genome shotgun (WGS) entry which is preliminary data.</text>
</comment>
<accession>A0ABR7D233</accession>
<evidence type="ECO:0000313" key="2">
    <source>
        <dbReference type="EMBL" id="MBC5621986.1"/>
    </source>
</evidence>
<dbReference type="PROSITE" id="PS50943">
    <property type="entry name" value="HTH_CROC1"/>
    <property type="match status" value="1"/>
</dbReference>
<dbReference type="RefSeq" id="WP_099293459.1">
    <property type="nucleotide sequence ID" value="NZ_JACOOH010000005.1"/>
</dbReference>
<sequence>MDTNTITMPKAHQGKNIKRYRDILGIKQETLALELNMTQQAVSKLEQKEEIDDETLNKVAEILKIPVEAIKNTTDEAVVNIVANTFTSNDTSTLKTALNQYTFNPIDKVIELYERMLKAEQEKVKLLQEALQEKK</sequence>
<proteinExistence type="predicted"/>
<evidence type="ECO:0000313" key="3">
    <source>
        <dbReference type="Proteomes" id="UP000646484"/>
    </source>
</evidence>
<name>A0ABR7D233_9BACT</name>
<dbReference type="InterPro" id="IPR001387">
    <property type="entry name" value="Cro/C1-type_HTH"/>
</dbReference>
<protein>
    <submittedName>
        <fullName evidence="2">Helix-turn-helix transcriptional regulator</fullName>
    </submittedName>
</protein>
<dbReference type="EMBL" id="JACOOH010000005">
    <property type="protein sequence ID" value="MBC5621986.1"/>
    <property type="molecule type" value="Genomic_DNA"/>
</dbReference>
<dbReference type="InterPro" id="IPR010982">
    <property type="entry name" value="Lambda_DNA-bd_dom_sf"/>
</dbReference>
<dbReference type="SMART" id="SM00530">
    <property type="entry name" value="HTH_XRE"/>
    <property type="match status" value="1"/>
</dbReference>
<dbReference type="CDD" id="cd00093">
    <property type="entry name" value="HTH_XRE"/>
    <property type="match status" value="1"/>
</dbReference>
<dbReference type="Proteomes" id="UP000646484">
    <property type="component" value="Unassembled WGS sequence"/>
</dbReference>
<keyword evidence="3" id="KW-1185">Reference proteome</keyword>
<evidence type="ECO:0000259" key="1">
    <source>
        <dbReference type="PROSITE" id="PS50943"/>
    </source>
</evidence>
<feature type="domain" description="HTH cro/C1-type" evidence="1">
    <location>
        <begin position="17"/>
        <end position="70"/>
    </location>
</feature>
<dbReference type="Gene3D" id="1.10.260.40">
    <property type="entry name" value="lambda repressor-like DNA-binding domains"/>
    <property type="match status" value="1"/>
</dbReference>
<dbReference type="SUPFAM" id="SSF47413">
    <property type="entry name" value="lambda repressor-like DNA-binding domains"/>
    <property type="match status" value="1"/>
</dbReference>
<reference evidence="2 3" key="1">
    <citation type="submission" date="2020-08" db="EMBL/GenBank/DDBJ databases">
        <title>Genome public.</title>
        <authorList>
            <person name="Liu C."/>
            <person name="Sun Q."/>
        </authorList>
    </citation>
    <scope>NUCLEOTIDE SEQUENCE [LARGE SCALE GENOMIC DNA]</scope>
    <source>
        <strain evidence="2 3">NSJ-56</strain>
    </source>
</reference>
<organism evidence="2 3">
    <name type="scientific">Butyricimonas hominis</name>
    <dbReference type="NCBI Taxonomy" id="2763032"/>
    <lineage>
        <taxon>Bacteria</taxon>
        <taxon>Pseudomonadati</taxon>
        <taxon>Bacteroidota</taxon>
        <taxon>Bacteroidia</taxon>
        <taxon>Bacteroidales</taxon>
        <taxon>Odoribacteraceae</taxon>
        <taxon>Butyricimonas</taxon>
    </lineage>
</organism>